<accession>A0A916YEP6</accession>
<evidence type="ECO:0000313" key="4">
    <source>
        <dbReference type="EMBL" id="GGD41872.1"/>
    </source>
</evidence>
<dbReference type="GO" id="GO:0016853">
    <property type="term" value="F:isomerase activity"/>
    <property type="evidence" value="ECO:0007669"/>
    <property type="project" value="UniProtKB-KW"/>
</dbReference>
<dbReference type="NCBIfam" id="TIGR00654">
    <property type="entry name" value="PhzF_family"/>
    <property type="match status" value="1"/>
</dbReference>
<gene>
    <name evidence="4" type="ORF">GCM10010915_23570</name>
</gene>
<reference evidence="4" key="2">
    <citation type="submission" date="2020-09" db="EMBL/GenBank/DDBJ databases">
        <authorList>
            <person name="Sun Q."/>
            <person name="Zhou Y."/>
        </authorList>
    </citation>
    <scope>NUCLEOTIDE SEQUENCE</scope>
    <source>
        <strain evidence="4">CGMCC 1.15152</strain>
    </source>
</reference>
<sequence>MTAPAAISRYAAFADSPALGNPAGVVLDAQRLSDAQMQSIAKDVGYSETAFVTSPLDPIEDGLSVRYFAPDSEVDFCGHATIATAVALGDALGPGDYLLRTRVGAIHASARHEGERTLGAFQSTEVSSSPIDEVLLDALLQHLGWSREDLHPDYPPAVGFGGNHHPVLVARVVEQLADLDYDFDGLRTLCLAQNWVTIQLIAPDGPNQWRSRNPFPWGGVVEDPATGSAAAAFAGYLKALGRAAAGDRFTILQGVEMGRTSRIEVEALDHAALIAGPATIIP</sequence>
<dbReference type="PANTHER" id="PTHR13774:SF39">
    <property type="entry name" value="BIOSYNTHESIS PROTEIN, PUTATIVE-RELATED"/>
    <property type="match status" value="1"/>
</dbReference>
<dbReference type="RefSeq" id="WP_188712405.1">
    <property type="nucleotide sequence ID" value="NZ_BMHO01000001.1"/>
</dbReference>
<dbReference type="SUPFAM" id="SSF54506">
    <property type="entry name" value="Diaminopimelate epimerase-like"/>
    <property type="match status" value="1"/>
</dbReference>
<feature type="active site" evidence="3">
    <location>
        <position position="48"/>
    </location>
</feature>
<dbReference type="Proteomes" id="UP000633205">
    <property type="component" value="Unassembled WGS sequence"/>
</dbReference>
<dbReference type="GO" id="GO:0005737">
    <property type="term" value="C:cytoplasm"/>
    <property type="evidence" value="ECO:0007669"/>
    <property type="project" value="TreeGrafter"/>
</dbReference>
<dbReference type="AlphaFoldDB" id="A0A916YEP6"/>
<keyword evidence="5" id="KW-1185">Reference proteome</keyword>
<dbReference type="InterPro" id="IPR003719">
    <property type="entry name" value="Phenazine_PhzF-like"/>
</dbReference>
<organism evidence="4 5">
    <name type="scientific">Microbacterium faecale</name>
    <dbReference type="NCBI Taxonomy" id="1804630"/>
    <lineage>
        <taxon>Bacteria</taxon>
        <taxon>Bacillati</taxon>
        <taxon>Actinomycetota</taxon>
        <taxon>Actinomycetes</taxon>
        <taxon>Micrococcales</taxon>
        <taxon>Microbacteriaceae</taxon>
        <taxon>Microbacterium</taxon>
    </lineage>
</organism>
<proteinExistence type="inferred from homology"/>
<dbReference type="PIRSF" id="PIRSF016184">
    <property type="entry name" value="PhzC_PhzF"/>
    <property type="match status" value="1"/>
</dbReference>
<dbReference type="Gene3D" id="3.10.310.10">
    <property type="entry name" value="Diaminopimelate Epimerase, Chain A, domain 1"/>
    <property type="match status" value="2"/>
</dbReference>
<name>A0A916YEP6_9MICO</name>
<evidence type="ECO:0000256" key="3">
    <source>
        <dbReference type="PIRSR" id="PIRSR016184-1"/>
    </source>
</evidence>
<dbReference type="PANTHER" id="PTHR13774">
    <property type="entry name" value="PHENAZINE BIOSYNTHESIS PROTEIN"/>
    <property type="match status" value="1"/>
</dbReference>
<evidence type="ECO:0000256" key="1">
    <source>
        <dbReference type="ARBA" id="ARBA00008270"/>
    </source>
</evidence>
<reference evidence="4" key="1">
    <citation type="journal article" date="2014" name="Int. J. Syst. Evol. Microbiol.">
        <title>Complete genome sequence of Corynebacterium casei LMG S-19264T (=DSM 44701T), isolated from a smear-ripened cheese.</title>
        <authorList>
            <consortium name="US DOE Joint Genome Institute (JGI-PGF)"/>
            <person name="Walter F."/>
            <person name="Albersmeier A."/>
            <person name="Kalinowski J."/>
            <person name="Ruckert C."/>
        </authorList>
    </citation>
    <scope>NUCLEOTIDE SEQUENCE</scope>
    <source>
        <strain evidence="4">CGMCC 1.15152</strain>
    </source>
</reference>
<dbReference type="EMBL" id="BMHO01000001">
    <property type="protein sequence ID" value="GGD41872.1"/>
    <property type="molecule type" value="Genomic_DNA"/>
</dbReference>
<keyword evidence="2" id="KW-0413">Isomerase</keyword>
<evidence type="ECO:0000256" key="2">
    <source>
        <dbReference type="ARBA" id="ARBA00023235"/>
    </source>
</evidence>
<comment type="similarity">
    <text evidence="1">Belongs to the PhzF family.</text>
</comment>
<evidence type="ECO:0000313" key="5">
    <source>
        <dbReference type="Proteomes" id="UP000633205"/>
    </source>
</evidence>
<dbReference type="Pfam" id="PF02567">
    <property type="entry name" value="PhzC-PhzF"/>
    <property type="match status" value="1"/>
</dbReference>
<protein>
    <submittedName>
        <fullName evidence="4">Oxidoreductase</fullName>
    </submittedName>
</protein>
<comment type="caution">
    <text evidence="4">The sequence shown here is derived from an EMBL/GenBank/DDBJ whole genome shotgun (WGS) entry which is preliminary data.</text>
</comment>